<reference evidence="2" key="1">
    <citation type="submission" date="2016-10" db="EMBL/GenBank/DDBJ databases">
        <authorList>
            <person name="Varghese N."/>
            <person name="Submissions S."/>
        </authorList>
    </citation>
    <scope>NUCLEOTIDE SEQUENCE [LARGE SCALE GENOMIC DNA]</scope>
    <source>
        <strain evidence="2">DSM 11526</strain>
    </source>
</reference>
<evidence type="ECO:0000313" key="1">
    <source>
        <dbReference type="EMBL" id="SEA87970.1"/>
    </source>
</evidence>
<gene>
    <name evidence="1" type="ORF">SAMN02745729_10949</name>
</gene>
<organism evidence="1 2">
    <name type="scientific">Marinobacterium iners DSM 11526</name>
    <dbReference type="NCBI Taxonomy" id="1122198"/>
    <lineage>
        <taxon>Bacteria</taxon>
        <taxon>Pseudomonadati</taxon>
        <taxon>Pseudomonadota</taxon>
        <taxon>Gammaproteobacteria</taxon>
        <taxon>Oceanospirillales</taxon>
        <taxon>Oceanospirillaceae</taxon>
        <taxon>Marinobacterium</taxon>
    </lineage>
</organism>
<name>A0A1H4ETV7_9GAMM</name>
<accession>A0A1H4ETV7</accession>
<dbReference type="Proteomes" id="UP000242469">
    <property type="component" value="Unassembled WGS sequence"/>
</dbReference>
<protein>
    <submittedName>
        <fullName evidence="1">Uncharacterized protein</fullName>
    </submittedName>
</protein>
<evidence type="ECO:0000313" key="2">
    <source>
        <dbReference type="Proteomes" id="UP000242469"/>
    </source>
</evidence>
<sequence>MTHACQRHHLRNKSIHFDHEEIPWKAREMLDHSRLCQTP</sequence>
<dbReference type="AlphaFoldDB" id="A0A1H4ETV7"/>
<dbReference type="EMBL" id="FNRJ01000009">
    <property type="protein sequence ID" value="SEA87970.1"/>
    <property type="molecule type" value="Genomic_DNA"/>
</dbReference>
<proteinExistence type="predicted"/>
<keyword evidence="2" id="KW-1185">Reference proteome</keyword>